<proteinExistence type="predicted"/>
<gene>
    <name evidence="2" type="ORF">DV515_00000392</name>
</gene>
<evidence type="ECO:0000313" key="3">
    <source>
        <dbReference type="Proteomes" id="UP000276834"/>
    </source>
</evidence>
<keyword evidence="3" id="KW-1185">Reference proteome</keyword>
<organism evidence="2 3">
    <name type="scientific">Chloebia gouldiae</name>
    <name type="common">Gouldian finch</name>
    <name type="synonym">Erythrura gouldiae</name>
    <dbReference type="NCBI Taxonomy" id="44316"/>
    <lineage>
        <taxon>Eukaryota</taxon>
        <taxon>Metazoa</taxon>
        <taxon>Chordata</taxon>
        <taxon>Craniata</taxon>
        <taxon>Vertebrata</taxon>
        <taxon>Euteleostomi</taxon>
        <taxon>Archelosauria</taxon>
        <taxon>Archosauria</taxon>
        <taxon>Dinosauria</taxon>
        <taxon>Saurischia</taxon>
        <taxon>Theropoda</taxon>
        <taxon>Coelurosauria</taxon>
        <taxon>Aves</taxon>
        <taxon>Neognathae</taxon>
        <taxon>Neoaves</taxon>
        <taxon>Telluraves</taxon>
        <taxon>Australaves</taxon>
        <taxon>Passeriformes</taxon>
        <taxon>Passeroidea</taxon>
        <taxon>Passeridae</taxon>
        <taxon>Chloebia</taxon>
    </lineage>
</organism>
<feature type="region of interest" description="Disordered" evidence="1">
    <location>
        <begin position="22"/>
        <end position="87"/>
    </location>
</feature>
<accession>A0A3L8T0A6</accession>
<name>A0A3L8T0A6_CHLGU</name>
<feature type="compositionally biased region" description="Low complexity" evidence="1">
    <location>
        <begin position="57"/>
        <end position="66"/>
    </location>
</feature>
<protein>
    <submittedName>
        <fullName evidence="2">Uncharacterized protein</fullName>
    </submittedName>
</protein>
<feature type="non-terminal residue" evidence="2">
    <location>
        <position position="1"/>
    </location>
</feature>
<evidence type="ECO:0000313" key="2">
    <source>
        <dbReference type="EMBL" id="RLW13117.1"/>
    </source>
</evidence>
<dbReference type="AlphaFoldDB" id="A0A3L8T0A6"/>
<comment type="caution">
    <text evidence="2">The sequence shown here is derived from an EMBL/GenBank/DDBJ whole genome shotgun (WGS) entry which is preliminary data.</text>
</comment>
<reference evidence="2 3" key="1">
    <citation type="journal article" date="2018" name="Proc. R. Soc. B">
        <title>A non-coding region near Follistatin controls head colour polymorphism in the Gouldian finch.</title>
        <authorList>
            <person name="Toomey M.B."/>
            <person name="Marques C.I."/>
            <person name="Andrade P."/>
            <person name="Araujo P.M."/>
            <person name="Sabatino S."/>
            <person name="Gazda M.A."/>
            <person name="Afonso S."/>
            <person name="Lopes R.J."/>
            <person name="Corbo J.C."/>
            <person name="Carneiro M."/>
        </authorList>
    </citation>
    <scope>NUCLEOTIDE SEQUENCE [LARGE SCALE GENOMIC DNA]</scope>
    <source>
        <strain evidence="2">Red01</strain>
        <tissue evidence="2">Muscle</tissue>
    </source>
</reference>
<evidence type="ECO:0000256" key="1">
    <source>
        <dbReference type="SAM" id="MobiDB-lite"/>
    </source>
</evidence>
<dbReference type="EMBL" id="QUSF01000001">
    <property type="protein sequence ID" value="RLW13117.1"/>
    <property type="molecule type" value="Genomic_DNA"/>
</dbReference>
<sequence length="102" mass="9484">PLRPERGGEPGLCGARSGVTCCSPPAGRGGGSPAGGPGPAPGQGGEPAPPHPGGGAASPPDTAPATAPGPPPARHGALPRGLLSGRSVFGDCHQYQGSAVAG</sequence>
<feature type="compositionally biased region" description="Gly residues" evidence="1">
    <location>
        <begin position="27"/>
        <end position="45"/>
    </location>
</feature>
<dbReference type="Proteomes" id="UP000276834">
    <property type="component" value="Unassembled WGS sequence"/>
</dbReference>